<evidence type="ECO:0000313" key="2">
    <source>
        <dbReference type="EMBL" id="AXF78775.1"/>
    </source>
</evidence>
<sequence>MRSRRAHAAGVLPFLILLSCYLVILSKIIR</sequence>
<dbReference type="AlphaFoldDB" id="A0A345CZA8"/>
<keyword evidence="1" id="KW-0812">Transmembrane</keyword>
<evidence type="ECO:0000313" key="3">
    <source>
        <dbReference type="Proteomes" id="UP000264980"/>
    </source>
</evidence>
<evidence type="ECO:0000256" key="1">
    <source>
        <dbReference type="SAM" id="Phobius"/>
    </source>
</evidence>
<gene>
    <name evidence="2" type="ORF">AV903_10195</name>
</gene>
<feature type="transmembrane region" description="Helical" evidence="1">
    <location>
        <begin position="6"/>
        <end position="25"/>
    </location>
</feature>
<dbReference type="PROSITE" id="PS51257">
    <property type="entry name" value="PROKAR_LIPOPROTEIN"/>
    <property type="match status" value="1"/>
</dbReference>
<dbReference type="InterPro" id="IPR021682">
    <property type="entry name" value="DUF2933"/>
</dbReference>
<dbReference type="Proteomes" id="UP000264980">
    <property type="component" value="Chromosome"/>
</dbReference>
<organism evidence="2 3">
    <name type="scientific">Erwinia tracheiphila</name>
    <dbReference type="NCBI Taxonomy" id="65700"/>
    <lineage>
        <taxon>Bacteria</taxon>
        <taxon>Pseudomonadati</taxon>
        <taxon>Pseudomonadota</taxon>
        <taxon>Gammaproteobacteria</taxon>
        <taxon>Enterobacterales</taxon>
        <taxon>Erwiniaceae</taxon>
        <taxon>Erwinia</taxon>
    </lineage>
</organism>
<accession>A0A345CZA8</accession>
<keyword evidence="1" id="KW-0472">Membrane</keyword>
<proteinExistence type="predicted"/>
<name>A0A345CZA8_9GAMM</name>
<keyword evidence="1" id="KW-1133">Transmembrane helix</keyword>
<protein>
    <submittedName>
        <fullName evidence="2">DUF2933 domain-containing protein</fullName>
    </submittedName>
</protein>
<dbReference type="EMBL" id="CP013970">
    <property type="protein sequence ID" value="AXF78775.1"/>
    <property type="molecule type" value="Genomic_DNA"/>
</dbReference>
<dbReference type="Pfam" id="PF11666">
    <property type="entry name" value="DUF2933"/>
    <property type="match status" value="1"/>
</dbReference>
<reference evidence="3" key="1">
    <citation type="submission" date="2016-01" db="EMBL/GenBank/DDBJ databases">
        <authorList>
            <person name="Shapiro L."/>
        </authorList>
    </citation>
    <scope>NUCLEOTIDE SEQUENCE [LARGE SCALE GENOMIC DNA]</scope>
    <source>
        <strain evidence="3">MDcuke</strain>
    </source>
</reference>